<feature type="transmembrane region" description="Helical" evidence="1">
    <location>
        <begin position="71"/>
        <end position="94"/>
    </location>
</feature>
<dbReference type="Proteomes" id="UP000004394">
    <property type="component" value="Unassembled WGS sequence"/>
</dbReference>
<dbReference type="AlphaFoldDB" id="E0NPF1"/>
<keyword evidence="1" id="KW-0812">Transmembrane</keyword>
<accession>E0NPF1</accession>
<evidence type="ECO:0000313" key="3">
    <source>
        <dbReference type="Proteomes" id="UP000004394"/>
    </source>
</evidence>
<dbReference type="STRING" id="862515.HMPREF0658_0052"/>
<name>E0NPF1_9BACT</name>
<comment type="caution">
    <text evidence="2">The sequence shown here is derived from an EMBL/GenBank/DDBJ whole genome shotgun (WGS) entry which is preliminary data.</text>
</comment>
<proteinExistence type="predicted"/>
<dbReference type="EMBL" id="AEEI01000004">
    <property type="protein sequence ID" value="EFM02910.1"/>
    <property type="molecule type" value="Genomic_DNA"/>
</dbReference>
<dbReference type="HOGENOM" id="CLU_175544_0_0_10"/>
<keyword evidence="1" id="KW-1133">Transmembrane helix</keyword>
<organism evidence="2 3">
    <name type="scientific">Hoylesella marshii DSM 16973 = JCM 13450</name>
    <dbReference type="NCBI Taxonomy" id="862515"/>
    <lineage>
        <taxon>Bacteria</taxon>
        <taxon>Pseudomonadati</taxon>
        <taxon>Bacteroidota</taxon>
        <taxon>Bacteroidia</taxon>
        <taxon>Bacteroidales</taxon>
        <taxon>Prevotellaceae</taxon>
        <taxon>Hoylesella</taxon>
    </lineage>
</organism>
<protein>
    <recommendedName>
        <fullName evidence="4">Ubiquitin carboxyl-hydrolase</fullName>
    </recommendedName>
</protein>
<keyword evidence="1" id="KW-0472">Membrane</keyword>
<sequence length="96" mass="11696">MMFFQQRRPRPFHHEYIYVDERKERLRQIEERAARAVQEKVGNTPDADRWKDRFTEATPRLRRHRHGENHFALPVSIGLPVLLLFLLALIWVYINM</sequence>
<gene>
    <name evidence="2" type="ORF">HMPREF0658_0052</name>
</gene>
<dbReference type="RefSeq" id="WP_006947678.1">
    <property type="nucleotide sequence ID" value="NZ_BAJI01000007.1"/>
</dbReference>
<evidence type="ECO:0008006" key="4">
    <source>
        <dbReference type="Google" id="ProtNLM"/>
    </source>
</evidence>
<reference evidence="2" key="1">
    <citation type="submission" date="2010-07" db="EMBL/GenBank/DDBJ databases">
        <authorList>
            <person name="Muzny D."/>
            <person name="Qin X."/>
            <person name="Deng J."/>
            <person name="Jiang H."/>
            <person name="Liu Y."/>
            <person name="Qu J."/>
            <person name="Song X.-Z."/>
            <person name="Zhang L."/>
            <person name="Thornton R."/>
            <person name="Coyle M."/>
            <person name="Francisco L."/>
            <person name="Jackson L."/>
            <person name="Javaid M."/>
            <person name="Korchina V."/>
            <person name="Kovar C."/>
            <person name="Mata R."/>
            <person name="Mathew T."/>
            <person name="Ngo R."/>
            <person name="Nguyen L."/>
            <person name="Nguyen N."/>
            <person name="Okwuonu G."/>
            <person name="Ongeri F."/>
            <person name="Pham C."/>
            <person name="Simmons D."/>
            <person name="Wilczek-Boney K."/>
            <person name="Hale W."/>
            <person name="Jakkamsetti A."/>
            <person name="Pham P."/>
            <person name="Ruth R."/>
            <person name="San Lucas F."/>
            <person name="Warren J."/>
            <person name="Zhang J."/>
            <person name="Zhao Z."/>
            <person name="Zhou C."/>
            <person name="Zhu D."/>
            <person name="Lee S."/>
            <person name="Bess C."/>
            <person name="Blankenburg K."/>
            <person name="Forbes L."/>
            <person name="Fu Q."/>
            <person name="Gubbala S."/>
            <person name="Hirani K."/>
            <person name="Jayaseelan J.C."/>
            <person name="Lara F."/>
            <person name="Munidasa M."/>
            <person name="Palculict T."/>
            <person name="Patil S."/>
            <person name="Pu L.-L."/>
            <person name="Saada N."/>
            <person name="Tang L."/>
            <person name="Weissenberger G."/>
            <person name="Zhu Y."/>
            <person name="Hemphill L."/>
            <person name="Shang Y."/>
            <person name="Youmans B."/>
            <person name="Ayvaz T."/>
            <person name="Ross M."/>
            <person name="Santibanez J."/>
            <person name="Aqrawi P."/>
            <person name="Gross S."/>
            <person name="Joshi V."/>
            <person name="Fowler G."/>
            <person name="Nazareth L."/>
            <person name="Reid J."/>
            <person name="Worley K."/>
            <person name="Petrosino J."/>
            <person name="Highlander S."/>
            <person name="Gibbs R."/>
        </authorList>
    </citation>
    <scope>NUCLEOTIDE SEQUENCE [LARGE SCALE GENOMIC DNA]</scope>
    <source>
        <strain evidence="2">DSM 16973</strain>
    </source>
</reference>
<dbReference type="OrthoDB" id="1121113at2"/>
<evidence type="ECO:0000313" key="2">
    <source>
        <dbReference type="EMBL" id="EFM02910.1"/>
    </source>
</evidence>
<dbReference type="BioCyc" id="PMAR862515-HMP:GMOO-57-MONOMER"/>
<evidence type="ECO:0000256" key="1">
    <source>
        <dbReference type="SAM" id="Phobius"/>
    </source>
</evidence>
<keyword evidence="3" id="KW-1185">Reference proteome</keyword>